<keyword evidence="8" id="KW-1185">Reference proteome</keyword>
<accession>A0A485KVD5</accession>
<evidence type="ECO:0000256" key="4">
    <source>
        <dbReference type="ARBA" id="ARBA00023242"/>
    </source>
</evidence>
<dbReference type="PANTHER" id="PTHR21664:SF1">
    <property type="entry name" value="NUDC DOMAIN-CONTAINING PROTEIN 1"/>
    <property type="match status" value="1"/>
</dbReference>
<dbReference type="InterPro" id="IPR037895">
    <property type="entry name" value="NUDCD1"/>
</dbReference>
<evidence type="ECO:0000313" key="7">
    <source>
        <dbReference type="EMBL" id="VFT89049.1"/>
    </source>
</evidence>
<protein>
    <submittedName>
        <fullName evidence="7">Aste57867_12195 protein</fullName>
    </submittedName>
</protein>
<dbReference type="GO" id="GO:0005737">
    <property type="term" value="C:cytoplasm"/>
    <property type="evidence" value="ECO:0007669"/>
    <property type="project" value="UniProtKB-SubCell"/>
</dbReference>
<evidence type="ECO:0000256" key="5">
    <source>
        <dbReference type="SAM" id="MobiDB-lite"/>
    </source>
</evidence>
<dbReference type="EMBL" id="CAADRA010005365">
    <property type="protein sequence ID" value="VFT89049.1"/>
    <property type="molecule type" value="Genomic_DNA"/>
</dbReference>
<evidence type="ECO:0000313" key="6">
    <source>
        <dbReference type="EMBL" id="KAF0697088.1"/>
    </source>
</evidence>
<proteinExistence type="predicted"/>
<reference evidence="6" key="2">
    <citation type="submission" date="2019-06" db="EMBL/GenBank/DDBJ databases">
        <title>Genomics analysis of Aphanomyces spp. identifies a new class of oomycete effector associated with host adaptation.</title>
        <authorList>
            <person name="Gaulin E."/>
        </authorList>
    </citation>
    <scope>NUCLEOTIDE SEQUENCE</scope>
    <source>
        <strain evidence="6">CBS 578.67</strain>
    </source>
</reference>
<evidence type="ECO:0000256" key="3">
    <source>
        <dbReference type="ARBA" id="ARBA00022490"/>
    </source>
</evidence>
<dbReference type="Proteomes" id="UP000332933">
    <property type="component" value="Unassembled WGS sequence"/>
</dbReference>
<gene>
    <name evidence="7" type="primary">Aste57867_12195</name>
    <name evidence="6" type="ORF">As57867_012150</name>
    <name evidence="7" type="ORF">ASTE57867_12195</name>
</gene>
<dbReference type="EMBL" id="VJMH01005344">
    <property type="protein sequence ID" value="KAF0697088.1"/>
    <property type="molecule type" value="Genomic_DNA"/>
</dbReference>
<evidence type="ECO:0000313" key="8">
    <source>
        <dbReference type="Proteomes" id="UP000332933"/>
    </source>
</evidence>
<keyword evidence="3" id="KW-0963">Cytoplasm</keyword>
<reference evidence="7 8" key="1">
    <citation type="submission" date="2019-03" db="EMBL/GenBank/DDBJ databases">
        <authorList>
            <person name="Gaulin E."/>
            <person name="Dumas B."/>
        </authorList>
    </citation>
    <scope>NUCLEOTIDE SEQUENCE [LARGE SCALE GENOMIC DNA]</scope>
    <source>
        <strain evidence="7">CBS 568.67</strain>
    </source>
</reference>
<feature type="region of interest" description="Disordered" evidence="5">
    <location>
        <begin position="297"/>
        <end position="316"/>
    </location>
</feature>
<keyword evidence="4" id="KW-0539">Nucleus</keyword>
<name>A0A485KVD5_9STRA</name>
<sequence length="496" mass="53918">MEIKKDSIDDAFENYVLSFAGKTAVEAPLLKPLLLPLEAPASAPKEVWNARVYHNCLASNPYRPHAAYYISQSGDVVQVDLASTGIQSSVLLTVPEIATVAAGKTRSDNPTLRFVAPHMGVLTDGAGQLFVFGSLQGQWSVLFTCSPLGSTSLFLLQAQLADADESLHCLVGSLSSTGTYRVYALTINFHASVQDVACTLVHEGGKAVRFAHFVAPHELVLLVEDEHDLKVPMADHPSHKRHHEADDAGGHVFKAPRAGLGFSGDVLNPDLPLAPLNPAELKPLYDRFLPSSTPFSSLDQPLHSSAPPSAPIHPAHDAPLEVPTTDSMLGGYEECDDIDPNATAILYAYHFGESTVTASYQIDCRRFQVLGPSSLYTDRLLFQYDVHGLVFRVEYAPHHLSLVHEATFPAFGYVQASKTQKKFAQFHPSGSLALLADFEKRLFLYKGRPDATKEHTRTSYLHELPSEDAIFGVQFITDASLLVLTQNAVVGVAIAL</sequence>
<comment type="subcellular location">
    <subcellularLocation>
        <location evidence="2">Cytoplasm</location>
    </subcellularLocation>
    <subcellularLocation>
        <location evidence="1">Nucleus</location>
    </subcellularLocation>
</comment>
<dbReference type="AlphaFoldDB" id="A0A485KVD5"/>
<dbReference type="OrthoDB" id="2148490at2759"/>
<evidence type="ECO:0000256" key="1">
    <source>
        <dbReference type="ARBA" id="ARBA00004123"/>
    </source>
</evidence>
<organism evidence="7 8">
    <name type="scientific">Aphanomyces stellatus</name>
    <dbReference type="NCBI Taxonomy" id="120398"/>
    <lineage>
        <taxon>Eukaryota</taxon>
        <taxon>Sar</taxon>
        <taxon>Stramenopiles</taxon>
        <taxon>Oomycota</taxon>
        <taxon>Saprolegniomycetes</taxon>
        <taxon>Saprolegniales</taxon>
        <taxon>Verrucalvaceae</taxon>
        <taxon>Aphanomyces</taxon>
    </lineage>
</organism>
<evidence type="ECO:0000256" key="2">
    <source>
        <dbReference type="ARBA" id="ARBA00004496"/>
    </source>
</evidence>
<dbReference type="PANTHER" id="PTHR21664">
    <property type="entry name" value="CHRONIC MYELOGENOUS LEUKEMIA TUMOR ANTIGEN 66"/>
    <property type="match status" value="1"/>
</dbReference>
<dbReference type="GO" id="GO:0005634">
    <property type="term" value="C:nucleus"/>
    <property type="evidence" value="ECO:0007669"/>
    <property type="project" value="UniProtKB-SubCell"/>
</dbReference>